<dbReference type="Proteomes" id="UP001210231">
    <property type="component" value="Unassembled WGS sequence"/>
</dbReference>
<feature type="chain" id="PRO_5046704255" description="Lipocalin-like domain-containing protein" evidence="1">
    <location>
        <begin position="22"/>
        <end position="128"/>
    </location>
</feature>
<gene>
    <name evidence="2" type="ORF">O3P16_16165</name>
</gene>
<dbReference type="PROSITE" id="PS51257">
    <property type="entry name" value="PROKAR_LIPOPROTEIN"/>
    <property type="match status" value="1"/>
</dbReference>
<proteinExistence type="predicted"/>
<organism evidence="2 3">
    <name type="scientific">Polluticaenibacter yanchengensis</name>
    <dbReference type="NCBI Taxonomy" id="3014562"/>
    <lineage>
        <taxon>Bacteria</taxon>
        <taxon>Pseudomonadati</taxon>
        <taxon>Bacteroidota</taxon>
        <taxon>Chitinophagia</taxon>
        <taxon>Chitinophagales</taxon>
        <taxon>Chitinophagaceae</taxon>
        <taxon>Polluticaenibacter</taxon>
    </lineage>
</organism>
<comment type="caution">
    <text evidence="2">The sequence shown here is derived from an EMBL/GenBank/DDBJ whole genome shotgun (WGS) entry which is preliminary data.</text>
</comment>
<feature type="signal peptide" evidence="1">
    <location>
        <begin position="1"/>
        <end position="21"/>
    </location>
</feature>
<evidence type="ECO:0000313" key="3">
    <source>
        <dbReference type="Proteomes" id="UP001210231"/>
    </source>
</evidence>
<accession>A0ABT4UNE7</accession>
<keyword evidence="3" id="KW-1185">Reference proteome</keyword>
<sequence>MKNIILLLTIFAMAAACTDFSENESDNRFIGTWQLPMIDQQTKTVIDTLTMVFSKDGIITYSSKGPYTYEDGSTKENYSWTEKYQANNGKLVTTDNDSKKTKADYKFISKDRLQIDLDNNVQILTRIK</sequence>
<evidence type="ECO:0008006" key="4">
    <source>
        <dbReference type="Google" id="ProtNLM"/>
    </source>
</evidence>
<dbReference type="EMBL" id="JAQGEF010000028">
    <property type="protein sequence ID" value="MDA3616353.1"/>
    <property type="molecule type" value="Genomic_DNA"/>
</dbReference>
<name>A0ABT4UNE7_9BACT</name>
<keyword evidence="1" id="KW-0732">Signal</keyword>
<evidence type="ECO:0000313" key="2">
    <source>
        <dbReference type="EMBL" id="MDA3616353.1"/>
    </source>
</evidence>
<evidence type="ECO:0000256" key="1">
    <source>
        <dbReference type="SAM" id="SignalP"/>
    </source>
</evidence>
<dbReference type="RefSeq" id="WP_407032682.1">
    <property type="nucleotide sequence ID" value="NZ_JAQGEF010000028.1"/>
</dbReference>
<reference evidence="2 3" key="1">
    <citation type="submission" date="2022-12" db="EMBL/GenBank/DDBJ databases">
        <title>Chitinophagaceae gen. sp. nov., a new member of the family Chitinophagaceae, isolated from soil in a chemical factory.</title>
        <authorList>
            <person name="Ke Z."/>
        </authorList>
    </citation>
    <scope>NUCLEOTIDE SEQUENCE [LARGE SCALE GENOMIC DNA]</scope>
    <source>
        <strain evidence="2 3">LY-5</strain>
    </source>
</reference>
<protein>
    <recommendedName>
        <fullName evidence="4">Lipocalin-like domain-containing protein</fullName>
    </recommendedName>
</protein>